<dbReference type="Pfam" id="PF02357">
    <property type="entry name" value="NusG"/>
    <property type="match status" value="1"/>
</dbReference>
<dbReference type="GO" id="GO:0032784">
    <property type="term" value="P:regulation of DNA-templated transcription elongation"/>
    <property type="evidence" value="ECO:0007669"/>
    <property type="project" value="InterPro"/>
</dbReference>
<evidence type="ECO:0000256" key="4">
    <source>
        <dbReference type="ARBA" id="ARBA00023163"/>
    </source>
</evidence>
<dbReference type="AlphaFoldDB" id="A0A1F5RHP2"/>
<comment type="similarity">
    <text evidence="5 7">Belongs to the NusG family.</text>
</comment>
<organism evidence="10 11">
    <name type="scientific">Candidatus Edwardsbacteria bacterium GWF2_54_11</name>
    <dbReference type="NCBI Taxonomy" id="1817851"/>
    <lineage>
        <taxon>Bacteria</taxon>
        <taxon>Candidatus Edwardsiibacteriota</taxon>
    </lineage>
</organism>
<dbReference type="GO" id="GO:0006353">
    <property type="term" value="P:DNA-templated transcription termination"/>
    <property type="evidence" value="ECO:0007669"/>
    <property type="project" value="UniProtKB-UniRule"/>
</dbReference>
<dbReference type="SMART" id="SM00738">
    <property type="entry name" value="NGN"/>
    <property type="match status" value="1"/>
</dbReference>
<keyword evidence="2 5" id="KW-0889">Transcription antitermination</keyword>
<dbReference type="PANTHER" id="PTHR30265:SF2">
    <property type="entry name" value="TRANSCRIPTION TERMINATION_ANTITERMINATION PROTEIN NUSG"/>
    <property type="match status" value="1"/>
</dbReference>
<dbReference type="GO" id="GO:0031564">
    <property type="term" value="P:transcription antitermination"/>
    <property type="evidence" value="ECO:0007669"/>
    <property type="project" value="UniProtKB-UniRule"/>
</dbReference>
<dbReference type="EMBL" id="MFFM01000010">
    <property type="protein sequence ID" value="OGF13939.1"/>
    <property type="molecule type" value="Genomic_DNA"/>
</dbReference>
<dbReference type="InterPro" id="IPR036735">
    <property type="entry name" value="NGN_dom_sf"/>
</dbReference>
<dbReference type="PRINTS" id="PR00338">
    <property type="entry name" value="NUSGTNSCPFCT"/>
</dbReference>
<dbReference type="InterPro" id="IPR006645">
    <property type="entry name" value="NGN-like_dom"/>
</dbReference>
<accession>A0A1F5RHP2</accession>
<evidence type="ECO:0000256" key="7">
    <source>
        <dbReference type="RuleBase" id="RU000538"/>
    </source>
</evidence>
<name>A0A1F5RHP2_9BACT</name>
<evidence type="ECO:0000259" key="9">
    <source>
        <dbReference type="SMART" id="SM00739"/>
    </source>
</evidence>
<dbReference type="InterPro" id="IPR008991">
    <property type="entry name" value="Translation_prot_SH3-like_sf"/>
</dbReference>
<dbReference type="CDD" id="cd09891">
    <property type="entry name" value="NGN_Bact_1"/>
    <property type="match status" value="1"/>
</dbReference>
<dbReference type="Pfam" id="PF00467">
    <property type="entry name" value="KOW"/>
    <property type="match status" value="1"/>
</dbReference>
<dbReference type="HAMAP" id="MF_00948">
    <property type="entry name" value="NusG"/>
    <property type="match status" value="1"/>
</dbReference>
<reference evidence="10 11" key="1">
    <citation type="journal article" date="2016" name="Nat. Commun.">
        <title>Thousands of microbial genomes shed light on interconnected biogeochemical processes in an aquifer system.</title>
        <authorList>
            <person name="Anantharaman K."/>
            <person name="Brown C.T."/>
            <person name="Hug L.A."/>
            <person name="Sharon I."/>
            <person name="Castelle C.J."/>
            <person name="Probst A.J."/>
            <person name="Thomas B.C."/>
            <person name="Singh A."/>
            <person name="Wilkins M.J."/>
            <person name="Karaoz U."/>
            <person name="Brodie E.L."/>
            <person name="Williams K.H."/>
            <person name="Hubbard S.S."/>
            <person name="Banfield J.F."/>
        </authorList>
    </citation>
    <scope>NUCLEOTIDE SEQUENCE [LARGE SCALE GENOMIC DNA]</scope>
</reference>
<keyword evidence="3 5" id="KW-0805">Transcription regulation</keyword>
<dbReference type="InterPro" id="IPR014722">
    <property type="entry name" value="Rib_uL2_dom2"/>
</dbReference>
<evidence type="ECO:0000256" key="3">
    <source>
        <dbReference type="ARBA" id="ARBA00023015"/>
    </source>
</evidence>
<dbReference type="CDD" id="cd06091">
    <property type="entry name" value="KOW_NusG"/>
    <property type="match status" value="1"/>
</dbReference>
<feature type="domain" description="KOW" evidence="9">
    <location>
        <begin position="122"/>
        <end position="149"/>
    </location>
</feature>
<comment type="function">
    <text evidence="5 7">Participates in transcription elongation, termination and antitermination.</text>
</comment>
<evidence type="ECO:0000313" key="10">
    <source>
        <dbReference type="EMBL" id="OGF13939.1"/>
    </source>
</evidence>
<dbReference type="PROSITE" id="PS01014">
    <property type="entry name" value="NUSG"/>
    <property type="match status" value="1"/>
</dbReference>
<dbReference type="NCBIfam" id="TIGR00922">
    <property type="entry name" value="nusG"/>
    <property type="match status" value="1"/>
</dbReference>
<dbReference type="Gene3D" id="2.30.30.30">
    <property type="match status" value="1"/>
</dbReference>
<keyword evidence="1 5" id="KW-0806">Transcription termination</keyword>
<dbReference type="SUPFAM" id="SSF82679">
    <property type="entry name" value="N-utilization substance G protein NusG, N-terminal domain"/>
    <property type="match status" value="1"/>
</dbReference>
<dbReference type="InterPro" id="IPR015869">
    <property type="entry name" value="Transcrpt_antiterm_NusG_bac_CS"/>
</dbReference>
<keyword evidence="4 5" id="KW-0804">Transcription</keyword>
<dbReference type="GO" id="GO:0006354">
    <property type="term" value="P:DNA-templated transcription elongation"/>
    <property type="evidence" value="ECO:0007669"/>
    <property type="project" value="UniProtKB-UniRule"/>
</dbReference>
<evidence type="ECO:0000256" key="1">
    <source>
        <dbReference type="ARBA" id="ARBA00022472"/>
    </source>
</evidence>
<evidence type="ECO:0000256" key="6">
    <source>
        <dbReference type="NCBIfam" id="TIGR00922"/>
    </source>
</evidence>
<dbReference type="GO" id="GO:0005829">
    <property type="term" value="C:cytosol"/>
    <property type="evidence" value="ECO:0007669"/>
    <property type="project" value="TreeGrafter"/>
</dbReference>
<gene>
    <name evidence="5" type="primary">nusG</name>
    <name evidence="10" type="ORF">A2024_11495</name>
</gene>
<sequence>MAMHWYVIHTYAGHENRVKAALESAALRYGFQDKIGRVLIPTEDVTEIKKGRRKTTAKQLFPSYLMVEMDMTDEVWNVVSTTPGVTSFLGTRRKPQPMRDSEAQRLISRMDGEKRQGPVVIPYQKGETIKIIDGPFASFTGLIEEIDSEHGKVRVMVTIFGRTTPVELDSMQINSL</sequence>
<dbReference type="Gene3D" id="3.30.70.940">
    <property type="entry name" value="NusG, N-terminal domain"/>
    <property type="match status" value="1"/>
</dbReference>
<dbReference type="FunFam" id="2.30.30.30:FF:000002">
    <property type="entry name" value="Transcription termination/antitermination factor NusG"/>
    <property type="match status" value="1"/>
</dbReference>
<dbReference type="InterPro" id="IPR001062">
    <property type="entry name" value="Transcrpt_antiterm_NusG"/>
</dbReference>
<dbReference type="PANTHER" id="PTHR30265">
    <property type="entry name" value="RHO-INTERACTING TRANSCRIPTION TERMINATION FACTOR NUSG"/>
    <property type="match status" value="1"/>
</dbReference>
<dbReference type="SUPFAM" id="SSF50104">
    <property type="entry name" value="Translation proteins SH3-like domain"/>
    <property type="match status" value="1"/>
</dbReference>
<evidence type="ECO:0000313" key="11">
    <source>
        <dbReference type="Proteomes" id="UP000177230"/>
    </source>
</evidence>
<evidence type="ECO:0000259" key="8">
    <source>
        <dbReference type="SMART" id="SM00738"/>
    </source>
</evidence>
<dbReference type="InterPro" id="IPR043425">
    <property type="entry name" value="NusG-like"/>
</dbReference>
<evidence type="ECO:0000256" key="2">
    <source>
        <dbReference type="ARBA" id="ARBA00022814"/>
    </source>
</evidence>
<protein>
    <recommendedName>
        <fullName evidence="5 6">Transcription termination/antitermination protein NusG</fullName>
    </recommendedName>
</protein>
<dbReference type="SMART" id="SM00739">
    <property type="entry name" value="KOW"/>
    <property type="match status" value="1"/>
</dbReference>
<dbReference type="Proteomes" id="UP000177230">
    <property type="component" value="Unassembled WGS sequence"/>
</dbReference>
<evidence type="ECO:0000256" key="5">
    <source>
        <dbReference type="HAMAP-Rule" id="MF_00948"/>
    </source>
</evidence>
<comment type="caution">
    <text evidence="10">The sequence shown here is derived from an EMBL/GenBank/DDBJ whole genome shotgun (WGS) entry which is preliminary data.</text>
</comment>
<proteinExistence type="inferred from homology"/>
<dbReference type="InterPro" id="IPR047050">
    <property type="entry name" value="NGN"/>
</dbReference>
<feature type="domain" description="NusG-like N-terminal" evidence="8">
    <location>
        <begin position="2"/>
        <end position="110"/>
    </location>
</feature>
<dbReference type="InterPro" id="IPR005824">
    <property type="entry name" value="KOW"/>
</dbReference>